<reference evidence="2" key="1">
    <citation type="journal article" date="2012" name="Mol. Plant Microbe Interact.">
        <title>Rhizobial plasmids that cause impaired symbiotic nitrogen fixation and enhanced host invasion.</title>
        <authorList>
            <person name="Crook M.B."/>
            <person name="Lindsay D.P."/>
            <person name="Biggs M.B."/>
            <person name="Bentley J.S."/>
            <person name="Price J.C."/>
            <person name="Clement S.C."/>
            <person name="Clement M.J."/>
            <person name="Long S.R."/>
            <person name="Griffitts J.S."/>
        </authorList>
    </citation>
    <scope>NUCLEOTIDE SEQUENCE</scope>
    <source>
        <strain evidence="2">C017</strain>
        <plasmid evidence="2">pHRC017</plasmid>
    </source>
</reference>
<name>I2E2D5_RHIML</name>
<dbReference type="AlphaFoldDB" id="I2E2D5"/>
<organism evidence="2">
    <name type="scientific">Rhizobium meliloti</name>
    <name type="common">Ensifer meliloti</name>
    <name type="synonym">Sinorhizobium meliloti</name>
    <dbReference type="NCBI Taxonomy" id="382"/>
    <lineage>
        <taxon>Bacteria</taxon>
        <taxon>Pseudomonadati</taxon>
        <taxon>Pseudomonadota</taxon>
        <taxon>Alphaproteobacteria</taxon>
        <taxon>Hyphomicrobiales</taxon>
        <taxon>Rhizobiaceae</taxon>
        <taxon>Sinorhizobium/Ensifer group</taxon>
        <taxon>Sinorhizobium</taxon>
    </lineage>
</organism>
<proteinExistence type="predicted"/>
<keyword evidence="2" id="KW-0614">Plasmid</keyword>
<evidence type="ECO:0000313" key="2">
    <source>
        <dbReference type="EMBL" id="AFJ91653.1"/>
    </source>
</evidence>
<feature type="region of interest" description="Disordered" evidence="1">
    <location>
        <begin position="1"/>
        <end position="43"/>
    </location>
</feature>
<gene>
    <name evidence="2" type="primary">nfeA</name>
    <name evidence="2" type="ORF">pHRC017_0681</name>
</gene>
<sequence length="84" mass="9244">MSIMRGGDSFRVPPPGTVRSFEDGTTRGERKEDALPNARVSEKRPRLHMLGHVTTTHTTLSVTFVGSWTPIVPSTVRPISDLTI</sequence>
<protein>
    <submittedName>
        <fullName evidence="2">Nodulation enhancing protein</fullName>
    </submittedName>
</protein>
<geneLocation type="plasmid" evidence="2">
    <name>pHRC017</name>
</geneLocation>
<dbReference type="EMBL" id="JQ665880">
    <property type="protein sequence ID" value="AFJ91653.1"/>
    <property type="molecule type" value="Genomic_DNA"/>
</dbReference>
<evidence type="ECO:0000256" key="1">
    <source>
        <dbReference type="SAM" id="MobiDB-lite"/>
    </source>
</evidence>
<accession>I2E2D5</accession>
<feature type="compositionally biased region" description="Basic and acidic residues" evidence="1">
    <location>
        <begin position="20"/>
        <end position="43"/>
    </location>
</feature>